<evidence type="ECO:0000313" key="2">
    <source>
        <dbReference type="Proteomes" id="UP000237968"/>
    </source>
</evidence>
<organism evidence="1 2">
    <name type="scientific">Enhygromyxa salina</name>
    <dbReference type="NCBI Taxonomy" id="215803"/>
    <lineage>
        <taxon>Bacteria</taxon>
        <taxon>Pseudomonadati</taxon>
        <taxon>Myxococcota</taxon>
        <taxon>Polyangia</taxon>
        <taxon>Nannocystales</taxon>
        <taxon>Nannocystaceae</taxon>
        <taxon>Enhygromyxa</taxon>
    </lineage>
</organism>
<accession>A0A2S9YE38</accession>
<keyword evidence="2" id="KW-1185">Reference proteome</keyword>
<sequence>MKGRMVIPSLSQELRMSVSYSGVKVFSATKARDRESLGERITEWLDANSQTLEIVDTVVTQSSDREFHCLTITLFYRRR</sequence>
<dbReference type="EMBL" id="PVNK01000097">
    <property type="protein sequence ID" value="PRQ03281.1"/>
    <property type="molecule type" value="Genomic_DNA"/>
</dbReference>
<gene>
    <name evidence="1" type="ORF">ENSA5_17660</name>
</gene>
<reference evidence="1 2" key="1">
    <citation type="submission" date="2018-03" db="EMBL/GenBank/DDBJ databases">
        <title>Draft Genome Sequences of the Obligatory Marine Myxobacteria Enhygromyxa salina SWB005.</title>
        <authorList>
            <person name="Poehlein A."/>
            <person name="Moghaddam J.A."/>
            <person name="Harms H."/>
            <person name="Alanjari M."/>
            <person name="Koenig G.M."/>
            <person name="Daniel R."/>
            <person name="Schaeberle T.F."/>
        </authorList>
    </citation>
    <scope>NUCLEOTIDE SEQUENCE [LARGE SCALE GENOMIC DNA]</scope>
    <source>
        <strain evidence="1 2">SWB005</strain>
    </source>
</reference>
<comment type="caution">
    <text evidence="1">The sequence shown here is derived from an EMBL/GenBank/DDBJ whole genome shotgun (WGS) entry which is preliminary data.</text>
</comment>
<proteinExistence type="predicted"/>
<evidence type="ECO:0000313" key="1">
    <source>
        <dbReference type="EMBL" id="PRQ03281.1"/>
    </source>
</evidence>
<dbReference type="AlphaFoldDB" id="A0A2S9YE38"/>
<name>A0A2S9YE38_9BACT</name>
<dbReference type="Proteomes" id="UP000237968">
    <property type="component" value="Unassembled WGS sequence"/>
</dbReference>
<protein>
    <submittedName>
        <fullName evidence="1">Uncharacterized protein</fullName>
    </submittedName>
</protein>